<dbReference type="Proteomes" id="UP000428803">
    <property type="component" value="Chromosome"/>
</dbReference>
<feature type="compositionally biased region" description="Polar residues" evidence="1">
    <location>
        <begin position="40"/>
        <end position="53"/>
    </location>
</feature>
<feature type="signal peptide" evidence="2">
    <location>
        <begin position="1"/>
        <end position="18"/>
    </location>
</feature>
<keyword evidence="4" id="KW-1185">Reference proteome</keyword>
<evidence type="ECO:0000313" key="4">
    <source>
        <dbReference type="Proteomes" id="UP000428803"/>
    </source>
</evidence>
<evidence type="ECO:0000256" key="2">
    <source>
        <dbReference type="SAM" id="SignalP"/>
    </source>
</evidence>
<protein>
    <submittedName>
        <fullName evidence="3">Uncharacterized protein</fullName>
    </submittedName>
</protein>
<feature type="region of interest" description="Disordered" evidence="1">
    <location>
        <begin position="27"/>
        <end position="64"/>
    </location>
</feature>
<name>A0A6I6L4Z9_9SPHN</name>
<dbReference type="KEGG" id="slaa:EUU25_11865"/>
<proteinExistence type="predicted"/>
<feature type="chain" id="PRO_5026353071" evidence="2">
    <location>
        <begin position="19"/>
        <end position="339"/>
    </location>
</feature>
<sequence length="339" mass="35751">MRGRQFGFLALLAGFWCAGRIMTAQSVPASQQAPKLKTVAAQSPSTTTPQQLHRATPTPSPERIARSAGHRLPVTPISALSPISAHIIPPSTALVTAQATTPWQGPATSFAPTAPSGNTQVEQPRVLHVYGYSFFRKASASGLTAPGAQYGGSQSGFVATWDIVPPRRGRDMFRIALLARAAIAHGKTPDRELSAGIRLQPLPRLPVSLSVERRFRPTRADANAAYLAGGTSLALPRAFRMDAFAQAGIVSGPAAGPFFDFSAQADRKFVQYRTGTARAGAGLWGGGQSGVFRIDVGPTVRTDIAIARTNLRLSADWRIRIAGDAAPASGPAMTLSTSF</sequence>
<dbReference type="EMBL" id="CP035733">
    <property type="protein sequence ID" value="QGY81250.1"/>
    <property type="molecule type" value="Genomic_DNA"/>
</dbReference>
<dbReference type="OrthoDB" id="7427399at2"/>
<reference evidence="4" key="1">
    <citation type="submission" date="2019-01" db="EMBL/GenBank/DDBJ databases">
        <title>Sphingorhabdus lacus sp.nov., isolated from an oligotrophic freshwater lake.</title>
        <authorList>
            <person name="Park M."/>
        </authorList>
    </citation>
    <scope>NUCLEOTIDE SEQUENCE [LARGE SCALE GENOMIC DNA]</scope>
    <source>
        <strain evidence="4">IMCC1753</strain>
    </source>
</reference>
<organism evidence="3 4">
    <name type="scientific">Sphingorhabdus lacus</name>
    <dbReference type="NCBI Taxonomy" id="392610"/>
    <lineage>
        <taxon>Bacteria</taxon>
        <taxon>Pseudomonadati</taxon>
        <taxon>Pseudomonadota</taxon>
        <taxon>Alphaproteobacteria</taxon>
        <taxon>Sphingomonadales</taxon>
        <taxon>Sphingomonadaceae</taxon>
        <taxon>Sphingorhabdus</taxon>
    </lineage>
</organism>
<gene>
    <name evidence="3" type="ORF">EUU25_11865</name>
</gene>
<evidence type="ECO:0000313" key="3">
    <source>
        <dbReference type="EMBL" id="QGY81250.1"/>
    </source>
</evidence>
<keyword evidence="2" id="KW-0732">Signal</keyword>
<dbReference type="RefSeq" id="WP_158901238.1">
    <property type="nucleotide sequence ID" value="NZ_CP035733.1"/>
</dbReference>
<evidence type="ECO:0000256" key="1">
    <source>
        <dbReference type="SAM" id="MobiDB-lite"/>
    </source>
</evidence>
<accession>A0A6I6L4Z9</accession>
<dbReference type="AlphaFoldDB" id="A0A6I6L4Z9"/>